<evidence type="ECO:0000313" key="2">
    <source>
        <dbReference type="Proteomes" id="UP000242999"/>
    </source>
</evidence>
<gene>
    <name evidence="1" type="ORF">SAMN05421831_101426</name>
</gene>
<reference evidence="2" key="1">
    <citation type="submission" date="2016-10" db="EMBL/GenBank/DDBJ databases">
        <authorList>
            <person name="Varghese N."/>
            <person name="Submissions S."/>
        </authorList>
    </citation>
    <scope>NUCLEOTIDE SEQUENCE [LARGE SCALE GENOMIC DNA]</scope>
    <source>
        <strain evidence="2">DSM 7165</strain>
    </source>
</reference>
<keyword evidence="2" id="KW-1185">Reference proteome</keyword>
<dbReference type="EMBL" id="FNYH01000001">
    <property type="protein sequence ID" value="SEI41995.1"/>
    <property type="molecule type" value="Genomic_DNA"/>
</dbReference>
<organism evidence="1 2">
    <name type="scientific">Allopseudospirillum japonicum</name>
    <dbReference type="NCBI Taxonomy" id="64971"/>
    <lineage>
        <taxon>Bacteria</taxon>
        <taxon>Pseudomonadati</taxon>
        <taxon>Pseudomonadota</taxon>
        <taxon>Gammaproteobacteria</taxon>
        <taxon>Oceanospirillales</taxon>
        <taxon>Oceanospirillaceae</taxon>
        <taxon>Allopseudospirillum</taxon>
    </lineage>
</organism>
<sequence>MCATQETLTLMGEEMQHQQAMLDAWYPEDTLMSAEETHRQDDTETQ</sequence>
<protein>
    <submittedName>
        <fullName evidence="1">Uncharacterized protein</fullName>
    </submittedName>
</protein>
<dbReference type="AlphaFoldDB" id="A0A1H6QRX0"/>
<proteinExistence type="predicted"/>
<accession>A0A1H6QRX0</accession>
<dbReference type="RefSeq" id="WP_177166746.1">
    <property type="nucleotide sequence ID" value="NZ_FNYH01000001.1"/>
</dbReference>
<dbReference type="Proteomes" id="UP000242999">
    <property type="component" value="Unassembled WGS sequence"/>
</dbReference>
<evidence type="ECO:0000313" key="1">
    <source>
        <dbReference type="EMBL" id="SEI41995.1"/>
    </source>
</evidence>
<name>A0A1H6QRX0_9GAMM</name>